<keyword evidence="4" id="KW-1185">Reference proteome</keyword>
<dbReference type="EMBL" id="CP036525">
    <property type="protein sequence ID" value="QDT02938.1"/>
    <property type="molecule type" value="Genomic_DNA"/>
</dbReference>
<feature type="transmembrane region" description="Helical" evidence="2">
    <location>
        <begin position="71"/>
        <end position="97"/>
    </location>
</feature>
<feature type="transmembrane region" description="Helical" evidence="2">
    <location>
        <begin position="193"/>
        <end position="211"/>
    </location>
</feature>
<keyword evidence="2" id="KW-0812">Transmembrane</keyword>
<gene>
    <name evidence="3" type="ORF">K227x_13170</name>
</gene>
<proteinExistence type="predicted"/>
<evidence type="ECO:0000313" key="4">
    <source>
        <dbReference type="Proteomes" id="UP000318538"/>
    </source>
</evidence>
<feature type="compositionally biased region" description="Acidic residues" evidence="1">
    <location>
        <begin position="431"/>
        <end position="443"/>
    </location>
</feature>
<organism evidence="3 4">
    <name type="scientific">Rubripirellula lacrimiformis</name>
    <dbReference type="NCBI Taxonomy" id="1930273"/>
    <lineage>
        <taxon>Bacteria</taxon>
        <taxon>Pseudomonadati</taxon>
        <taxon>Planctomycetota</taxon>
        <taxon>Planctomycetia</taxon>
        <taxon>Pirellulales</taxon>
        <taxon>Pirellulaceae</taxon>
        <taxon>Rubripirellula</taxon>
    </lineage>
</organism>
<evidence type="ECO:0000313" key="3">
    <source>
        <dbReference type="EMBL" id="QDT02938.1"/>
    </source>
</evidence>
<feature type="compositionally biased region" description="Acidic residues" evidence="1">
    <location>
        <begin position="305"/>
        <end position="314"/>
    </location>
</feature>
<keyword evidence="2" id="KW-0472">Membrane</keyword>
<feature type="compositionally biased region" description="Acidic residues" evidence="1">
    <location>
        <begin position="463"/>
        <end position="483"/>
    </location>
</feature>
<feature type="transmembrane region" description="Helical" evidence="2">
    <location>
        <begin position="151"/>
        <end position="173"/>
    </location>
</feature>
<dbReference type="RefSeq" id="WP_145168726.1">
    <property type="nucleotide sequence ID" value="NZ_CP036525.1"/>
</dbReference>
<feature type="transmembrane region" description="Helical" evidence="2">
    <location>
        <begin position="218"/>
        <end position="236"/>
    </location>
</feature>
<dbReference type="Proteomes" id="UP000318538">
    <property type="component" value="Chromosome"/>
</dbReference>
<feature type="compositionally biased region" description="Basic and acidic residues" evidence="1">
    <location>
        <begin position="327"/>
        <end position="347"/>
    </location>
</feature>
<evidence type="ECO:0000256" key="2">
    <source>
        <dbReference type="SAM" id="Phobius"/>
    </source>
</evidence>
<feature type="compositionally biased region" description="Acidic residues" evidence="1">
    <location>
        <begin position="546"/>
        <end position="558"/>
    </location>
</feature>
<feature type="transmembrane region" description="Helical" evidence="2">
    <location>
        <begin position="256"/>
        <end position="275"/>
    </location>
</feature>
<dbReference type="KEGG" id="rlc:K227x_13170"/>
<keyword evidence="2" id="KW-1133">Transmembrane helix</keyword>
<feature type="transmembrane region" description="Helical" evidence="2">
    <location>
        <begin position="117"/>
        <end position="135"/>
    </location>
</feature>
<protein>
    <submittedName>
        <fullName evidence="3">Uncharacterized protein</fullName>
    </submittedName>
</protein>
<reference evidence="3 4" key="1">
    <citation type="submission" date="2019-02" db="EMBL/GenBank/DDBJ databases">
        <title>Deep-cultivation of Planctomycetes and their phenomic and genomic characterization uncovers novel biology.</title>
        <authorList>
            <person name="Wiegand S."/>
            <person name="Jogler M."/>
            <person name="Boedeker C."/>
            <person name="Pinto D."/>
            <person name="Vollmers J."/>
            <person name="Rivas-Marin E."/>
            <person name="Kohn T."/>
            <person name="Peeters S.H."/>
            <person name="Heuer A."/>
            <person name="Rast P."/>
            <person name="Oberbeckmann S."/>
            <person name="Bunk B."/>
            <person name="Jeske O."/>
            <person name="Meyerdierks A."/>
            <person name="Storesund J.E."/>
            <person name="Kallscheuer N."/>
            <person name="Luecker S."/>
            <person name="Lage O.M."/>
            <person name="Pohl T."/>
            <person name="Merkel B.J."/>
            <person name="Hornburger P."/>
            <person name="Mueller R.-W."/>
            <person name="Bruemmer F."/>
            <person name="Labrenz M."/>
            <person name="Spormann A.M."/>
            <person name="Op den Camp H."/>
            <person name="Overmann J."/>
            <person name="Amann R."/>
            <person name="Jetten M.S.M."/>
            <person name="Mascher T."/>
            <person name="Medema M.H."/>
            <person name="Devos D.P."/>
            <person name="Kaster A.-K."/>
            <person name="Ovreas L."/>
            <person name="Rohde M."/>
            <person name="Galperin M.Y."/>
            <person name="Jogler C."/>
        </authorList>
    </citation>
    <scope>NUCLEOTIDE SEQUENCE [LARGE SCALE GENOMIC DNA]</scope>
    <source>
        <strain evidence="3 4">K22_7</strain>
    </source>
</reference>
<feature type="compositionally biased region" description="Basic residues" evidence="1">
    <location>
        <begin position="488"/>
        <end position="499"/>
    </location>
</feature>
<sequence length="604" mass="67359">MTPSRRTTDRRRRVLYSTHQADQTNSTAASRRQFEQLREARRPTAAYGARVQRRIRGRWFSLVPIKRRTSLIVAGAMSAATLLFCLLHYAAVAWPTLVYHPEVARPFRLDSPDSFGRWYMVAMLTASAGVSLMIYQLRRYRLDDYLGRYRLWRLVLIVMVLASVNALVGLIDWTGALLDLTFGKRVALSGGDWLRVVVGLGGAVLALRVLADVRRSRSSLVAMIFVCAVLLLPQAARWNVMTVDSVGKWVSVTSAPLVATTAIFIALGSYLRLLYREVREIEDSMTLRERLDQWKLRVFTRPESDDVEEVDSDAEPALTRAEKRRLAKEAAAEKAAQRAERDAERQAQRKAKRDAESDAVPSESDGDDASEPQEQKVKRGWFAGLRRKPKPESADSDSDESDDADAADQSTNDAAPTRVKRDAAVQREVAAEQDDAAELDDADESKPKRRWFGLRAAKGPVDETQDDVDADTSETNEVSDDDADAKPAKRRRFGLRLKPKSVAADTDPETPSADTGTESESEDGEETPKRRSGLGGWFGRKKAAAESDDGAEGADPVDEVQSRSDASSGDDEEYIDPDSIDWNSLNKSERRRLKKLIRRQDQAA</sequence>
<feature type="compositionally biased region" description="Acidic residues" evidence="1">
    <location>
        <begin position="394"/>
        <end position="406"/>
    </location>
</feature>
<feature type="region of interest" description="Disordered" evidence="1">
    <location>
        <begin position="305"/>
        <end position="586"/>
    </location>
</feature>
<name>A0A517N7G6_9BACT</name>
<dbReference type="OrthoDB" id="246483at2"/>
<dbReference type="AlphaFoldDB" id="A0A517N7G6"/>
<evidence type="ECO:0000256" key="1">
    <source>
        <dbReference type="SAM" id="MobiDB-lite"/>
    </source>
</evidence>
<accession>A0A517N7G6</accession>
<feature type="compositionally biased region" description="Acidic residues" evidence="1">
    <location>
        <begin position="568"/>
        <end position="579"/>
    </location>
</feature>